<reference evidence="4" key="2">
    <citation type="submission" date="2020-09" db="EMBL/GenBank/DDBJ databases">
        <authorList>
            <person name="Sun Q."/>
            <person name="Kim S."/>
        </authorList>
    </citation>
    <scope>NUCLEOTIDE SEQUENCE</scope>
    <source>
        <strain evidence="4">KCTC 42731</strain>
    </source>
</reference>
<dbReference type="SUPFAM" id="SSF56784">
    <property type="entry name" value="HAD-like"/>
    <property type="match status" value="1"/>
</dbReference>
<dbReference type="NCBIfam" id="TIGR01509">
    <property type="entry name" value="HAD-SF-IA-v3"/>
    <property type="match status" value="1"/>
</dbReference>
<dbReference type="NCBIfam" id="TIGR01549">
    <property type="entry name" value="HAD-SF-IA-v1"/>
    <property type="match status" value="1"/>
</dbReference>
<dbReference type="InterPro" id="IPR036412">
    <property type="entry name" value="HAD-like_sf"/>
</dbReference>
<keyword evidence="2" id="KW-0378">Hydrolase</keyword>
<dbReference type="Proteomes" id="UP000623842">
    <property type="component" value="Unassembled WGS sequence"/>
</dbReference>
<dbReference type="Pfam" id="PF00702">
    <property type="entry name" value="Hydrolase"/>
    <property type="match status" value="1"/>
</dbReference>
<dbReference type="Gene3D" id="3.40.50.1000">
    <property type="entry name" value="HAD superfamily/HAD-like"/>
    <property type="match status" value="1"/>
</dbReference>
<dbReference type="InterPro" id="IPR023214">
    <property type="entry name" value="HAD_sf"/>
</dbReference>
<sequence>MQYYRRLAPFKAISFDLDDTLYSNYPVMIAVDAKMQQYFQALLPAGQEYGYHFWLPYKKQALTLNPLLQHDVGKLRRHSYSLGFTALGYSTDDAQQMAAEALSYFVSQRSNFEVPNAVHQLLEALKQRWPLVAISNGNVDTKAINIAQYFDLIYHAGGAFKQKPEPDMFAHTCQTLAIKPQELLHVGDCGANDVIGAIRYGCQAAWISTYDVGEPLRVLPTLALNDVNELKRLL</sequence>
<dbReference type="AlphaFoldDB" id="A0A919BH46"/>
<keyword evidence="3" id="KW-0460">Magnesium</keyword>
<proteinExistence type="predicted"/>
<comment type="caution">
    <text evidence="4">The sequence shown here is derived from an EMBL/GenBank/DDBJ whole genome shotgun (WGS) entry which is preliminary data.</text>
</comment>
<dbReference type="SFLD" id="SFLDG01129">
    <property type="entry name" value="C1.5:_HAD__Beta-PGM__Phosphata"/>
    <property type="match status" value="1"/>
</dbReference>
<dbReference type="InterPro" id="IPR006439">
    <property type="entry name" value="HAD-SF_hydro_IA"/>
</dbReference>
<dbReference type="EMBL" id="BNCK01000003">
    <property type="protein sequence ID" value="GHF88841.1"/>
    <property type="molecule type" value="Genomic_DNA"/>
</dbReference>
<accession>A0A919BH46</accession>
<dbReference type="GO" id="GO:0009231">
    <property type="term" value="P:riboflavin biosynthetic process"/>
    <property type="evidence" value="ECO:0007669"/>
    <property type="project" value="TreeGrafter"/>
</dbReference>
<name>A0A919BH46_9GAMM</name>
<evidence type="ECO:0000256" key="3">
    <source>
        <dbReference type="ARBA" id="ARBA00022842"/>
    </source>
</evidence>
<evidence type="ECO:0000256" key="2">
    <source>
        <dbReference type="ARBA" id="ARBA00022801"/>
    </source>
</evidence>
<evidence type="ECO:0000256" key="1">
    <source>
        <dbReference type="ARBA" id="ARBA00001946"/>
    </source>
</evidence>
<organism evidence="4 5">
    <name type="scientific">Thalassotalea marina</name>
    <dbReference type="NCBI Taxonomy" id="1673741"/>
    <lineage>
        <taxon>Bacteria</taxon>
        <taxon>Pseudomonadati</taxon>
        <taxon>Pseudomonadota</taxon>
        <taxon>Gammaproteobacteria</taxon>
        <taxon>Alteromonadales</taxon>
        <taxon>Colwelliaceae</taxon>
        <taxon>Thalassotalea</taxon>
    </lineage>
</organism>
<gene>
    <name evidence="4" type="ORF">GCM10017161_15740</name>
</gene>
<keyword evidence="5" id="KW-1185">Reference proteome</keyword>
<evidence type="ECO:0000313" key="5">
    <source>
        <dbReference type="Proteomes" id="UP000623842"/>
    </source>
</evidence>
<dbReference type="PANTHER" id="PTHR46470">
    <property type="entry name" value="N-ACYLNEURAMINATE-9-PHOSPHATASE"/>
    <property type="match status" value="1"/>
</dbReference>
<comment type="cofactor">
    <cofactor evidence="1">
        <name>Mg(2+)</name>
        <dbReference type="ChEBI" id="CHEBI:18420"/>
    </cofactor>
</comment>
<protein>
    <submittedName>
        <fullName evidence="4">Haloacid dehalogenase</fullName>
    </submittedName>
</protein>
<dbReference type="GO" id="GO:0016787">
    <property type="term" value="F:hydrolase activity"/>
    <property type="evidence" value="ECO:0007669"/>
    <property type="project" value="UniProtKB-KW"/>
</dbReference>
<dbReference type="InterPro" id="IPR051400">
    <property type="entry name" value="HAD-like_hydrolase"/>
</dbReference>
<dbReference type="SFLD" id="SFLDS00003">
    <property type="entry name" value="Haloacid_Dehalogenase"/>
    <property type="match status" value="1"/>
</dbReference>
<dbReference type="PANTHER" id="PTHR46470:SF4">
    <property type="entry name" value="5-AMINO-6-(5-PHOSPHO-D-RIBITYLAMINO)URACIL PHOSPHATASE YIGB"/>
    <property type="match status" value="1"/>
</dbReference>
<dbReference type="Gene3D" id="1.20.120.1600">
    <property type="match status" value="1"/>
</dbReference>
<dbReference type="RefSeq" id="WP_189768978.1">
    <property type="nucleotide sequence ID" value="NZ_BNCK01000003.1"/>
</dbReference>
<reference evidence="4" key="1">
    <citation type="journal article" date="2014" name="Int. J. Syst. Evol. Microbiol.">
        <title>Complete genome sequence of Corynebacterium casei LMG S-19264T (=DSM 44701T), isolated from a smear-ripened cheese.</title>
        <authorList>
            <consortium name="US DOE Joint Genome Institute (JGI-PGF)"/>
            <person name="Walter F."/>
            <person name="Albersmeier A."/>
            <person name="Kalinowski J."/>
            <person name="Ruckert C."/>
        </authorList>
    </citation>
    <scope>NUCLEOTIDE SEQUENCE</scope>
    <source>
        <strain evidence="4">KCTC 42731</strain>
    </source>
</reference>
<evidence type="ECO:0000313" key="4">
    <source>
        <dbReference type="EMBL" id="GHF88841.1"/>
    </source>
</evidence>